<dbReference type="EC" id="3.6.1.-" evidence="4"/>
<evidence type="ECO:0000259" key="3">
    <source>
        <dbReference type="Pfam" id="PF14432"/>
    </source>
</evidence>
<keyword evidence="1" id="KW-0677">Repeat</keyword>
<organism evidence="4 5">
    <name type="scientific">Apostasia shenzhenica</name>
    <dbReference type="NCBI Taxonomy" id="1088818"/>
    <lineage>
        <taxon>Eukaryota</taxon>
        <taxon>Viridiplantae</taxon>
        <taxon>Streptophyta</taxon>
        <taxon>Embryophyta</taxon>
        <taxon>Tracheophyta</taxon>
        <taxon>Spermatophyta</taxon>
        <taxon>Magnoliopsida</taxon>
        <taxon>Liliopsida</taxon>
        <taxon>Asparagales</taxon>
        <taxon>Orchidaceae</taxon>
        <taxon>Apostasioideae</taxon>
        <taxon>Apostasia</taxon>
    </lineage>
</organism>
<dbReference type="GO" id="GO:0003723">
    <property type="term" value="F:RNA binding"/>
    <property type="evidence" value="ECO:0007669"/>
    <property type="project" value="InterPro"/>
</dbReference>
<dbReference type="Pfam" id="PF14432">
    <property type="entry name" value="DYW_deaminase"/>
    <property type="match status" value="1"/>
</dbReference>
<dbReference type="InterPro" id="IPR002885">
    <property type="entry name" value="PPR_rpt"/>
</dbReference>
<protein>
    <submittedName>
        <fullName evidence="4">Pentatricopeptide repeat-containing protein</fullName>
        <ecNumber evidence="4">3.6.1.-</ecNumber>
    </submittedName>
</protein>
<dbReference type="FunFam" id="1.25.40.10:FF:000407">
    <property type="entry name" value="Putative pentatricopeptide repeat-containing protein"/>
    <property type="match status" value="1"/>
</dbReference>
<dbReference type="AlphaFoldDB" id="A0A2I0AGD3"/>
<dbReference type="EMBL" id="KZ451982">
    <property type="protein sequence ID" value="PKA54556.1"/>
    <property type="molecule type" value="Genomic_DNA"/>
</dbReference>
<dbReference type="OrthoDB" id="747253at2759"/>
<dbReference type="GO" id="GO:0016787">
    <property type="term" value="F:hydrolase activity"/>
    <property type="evidence" value="ECO:0007669"/>
    <property type="project" value="UniProtKB-KW"/>
</dbReference>
<dbReference type="NCBIfam" id="TIGR00756">
    <property type="entry name" value="PPR"/>
    <property type="match status" value="2"/>
</dbReference>
<evidence type="ECO:0000256" key="1">
    <source>
        <dbReference type="ARBA" id="ARBA00022737"/>
    </source>
</evidence>
<keyword evidence="5" id="KW-1185">Reference proteome</keyword>
<gene>
    <name evidence="4" type="primary">PCMP-H52</name>
    <name evidence="4" type="ORF">AXF42_Ash000391</name>
</gene>
<feature type="repeat" description="PPR" evidence="2">
    <location>
        <begin position="85"/>
        <end position="119"/>
    </location>
</feature>
<name>A0A2I0AGD3_9ASPA</name>
<dbReference type="PROSITE" id="PS51375">
    <property type="entry name" value="PPR"/>
    <property type="match status" value="4"/>
</dbReference>
<dbReference type="GO" id="GO:0009451">
    <property type="term" value="P:RNA modification"/>
    <property type="evidence" value="ECO:0007669"/>
    <property type="project" value="InterPro"/>
</dbReference>
<dbReference type="InterPro" id="IPR046848">
    <property type="entry name" value="E_motif"/>
</dbReference>
<dbReference type="PANTHER" id="PTHR47926">
    <property type="entry name" value="PENTATRICOPEPTIDE REPEAT-CONTAINING PROTEIN"/>
    <property type="match status" value="1"/>
</dbReference>
<reference evidence="4 5" key="1">
    <citation type="journal article" date="2017" name="Nature">
        <title>The Apostasia genome and the evolution of orchids.</title>
        <authorList>
            <person name="Zhang G.Q."/>
            <person name="Liu K.W."/>
            <person name="Li Z."/>
            <person name="Lohaus R."/>
            <person name="Hsiao Y.Y."/>
            <person name="Niu S.C."/>
            <person name="Wang J.Y."/>
            <person name="Lin Y.C."/>
            <person name="Xu Q."/>
            <person name="Chen L.J."/>
            <person name="Yoshida K."/>
            <person name="Fujiwara S."/>
            <person name="Wang Z.W."/>
            <person name="Zhang Y.Q."/>
            <person name="Mitsuda N."/>
            <person name="Wang M."/>
            <person name="Liu G.H."/>
            <person name="Pecoraro L."/>
            <person name="Huang H.X."/>
            <person name="Xiao X.J."/>
            <person name="Lin M."/>
            <person name="Wu X.Y."/>
            <person name="Wu W.L."/>
            <person name="Chen Y.Y."/>
            <person name="Chang S.B."/>
            <person name="Sakamoto S."/>
            <person name="Ohme-Takagi M."/>
            <person name="Yagi M."/>
            <person name="Zeng S.J."/>
            <person name="Shen C.Y."/>
            <person name="Yeh C.M."/>
            <person name="Luo Y.B."/>
            <person name="Tsai W.C."/>
            <person name="Van de Peer Y."/>
            <person name="Liu Z.J."/>
        </authorList>
    </citation>
    <scope>NUCLEOTIDE SEQUENCE [LARGE SCALE GENOMIC DNA]</scope>
    <source>
        <strain evidence="5">cv. Shenzhen</strain>
        <tissue evidence="4">Stem</tissue>
    </source>
</reference>
<sequence>MPLHAFPAPKTSRHALCNLLLSLSASRDLTRGQQLHAHLLKSGIVPSLSTSSSLFLLSTHLITFYSRCSLPLLSLRAFRDLPYPSPSSWSALISSLSQNELPDLAFLCFRSMLAAGLPPCDRTLPSAAKSLAALSLPIPAASLHSLALKSSLAPQDVFAASSLLDMYAKCGLLPDAHRLFDEMPNRNVVSWSALIYGYAQVPGLETQALKLFRSSVTAEDCAGGGVNDFSLSCIIRVCAAATLLELGSQIHARCFKSGYDASPFVGSSLVSLYSKCGLVEIAYQVFEEMPERNLGAWNAVLMASAQHGHTVLAFERFRQMERHCRHQPNFITFLCLLTACSHAGLVDEGRRYFALMTDYGVDPGSEHYAAMVDILGRAGKLREAVAFIETMPMPPTESVWGSLLTGCRLHGDTETAAYAADKVFEMGCEGSGAHMLLTNAYATAGRYVEAARARKAMRDRGVRKETGLSWLELDGGTVNTFVSGDRSHRRSGEIYEVLEKVGEKMEAMGYVVDTSWVGKDVDGEEKKRSVGYHSERLAIGLGLLEIAPPRPIRVMKNLRVCGDCHTAIKCLTKCTGRVVILRDNRRFHHFQDGICSCGDYW</sequence>
<dbReference type="Gene3D" id="1.25.40.10">
    <property type="entry name" value="Tetratricopeptide repeat domain"/>
    <property type="match status" value="3"/>
</dbReference>
<dbReference type="Proteomes" id="UP000236161">
    <property type="component" value="Unassembled WGS sequence"/>
</dbReference>
<dbReference type="InterPro" id="IPR046849">
    <property type="entry name" value="E2_motif"/>
</dbReference>
<dbReference type="Pfam" id="PF20431">
    <property type="entry name" value="E_motif"/>
    <property type="match status" value="1"/>
</dbReference>
<dbReference type="Pfam" id="PF20430">
    <property type="entry name" value="Eplus_motif"/>
    <property type="match status" value="1"/>
</dbReference>
<dbReference type="Pfam" id="PF01535">
    <property type="entry name" value="PPR"/>
    <property type="match status" value="6"/>
</dbReference>
<dbReference type="PANTHER" id="PTHR47926:SF351">
    <property type="entry name" value="MITOCHONDRIAL RNAEDITING FACTOR 1"/>
    <property type="match status" value="1"/>
</dbReference>
<feature type="repeat" description="PPR" evidence="2">
    <location>
        <begin position="156"/>
        <end position="190"/>
    </location>
</feature>
<evidence type="ECO:0000313" key="4">
    <source>
        <dbReference type="EMBL" id="PKA54556.1"/>
    </source>
</evidence>
<dbReference type="InterPro" id="IPR011990">
    <property type="entry name" value="TPR-like_helical_dom_sf"/>
</dbReference>
<feature type="domain" description="DYW" evidence="3">
    <location>
        <begin position="509"/>
        <end position="601"/>
    </location>
</feature>
<keyword evidence="4" id="KW-0378">Hydrolase</keyword>
<evidence type="ECO:0000256" key="2">
    <source>
        <dbReference type="PROSITE-ProRule" id="PRU00708"/>
    </source>
</evidence>
<evidence type="ECO:0000313" key="5">
    <source>
        <dbReference type="Proteomes" id="UP000236161"/>
    </source>
</evidence>
<dbReference type="InterPro" id="IPR032867">
    <property type="entry name" value="DYW_dom"/>
</dbReference>
<feature type="repeat" description="PPR" evidence="2">
    <location>
        <begin position="262"/>
        <end position="296"/>
    </location>
</feature>
<dbReference type="InterPro" id="IPR046960">
    <property type="entry name" value="PPR_At4g14850-like_plant"/>
</dbReference>
<dbReference type="GO" id="GO:0008270">
    <property type="term" value="F:zinc ion binding"/>
    <property type="evidence" value="ECO:0007669"/>
    <property type="project" value="InterPro"/>
</dbReference>
<feature type="repeat" description="PPR" evidence="2">
    <location>
        <begin position="329"/>
        <end position="363"/>
    </location>
</feature>
<proteinExistence type="predicted"/>
<accession>A0A2I0AGD3</accession>